<evidence type="ECO:0000256" key="2">
    <source>
        <dbReference type="ARBA" id="ARBA00023242"/>
    </source>
</evidence>
<sequence length="649" mass="71854">MPLQRPRRPPEASPTRPFPSLPDNPEPMNTTVTSAAPPNGRGNTRSSLACLPCRSRHLKCDGVRPRCNRCVEAAKQCQYTQSRRGGLDRAALAERRRRLEVAGRNPIVAATSSNLPQPSRTTHQHCDPSPPQLARDVGADLTNSYGPEPSEPSEPPATLQVDIGNDIAGDPFITSYYKNFHKFHPVALPLKHLMRIHRDPCIQLDLRPLIAILRLIGHIYSTREWSVALRFHVEACFAAASPTDPILVQCRVLYSIALFWSSYKDESKREMDAAVRLSLDLQMFRQDFASKYGAQDAVLTECWRRTWWMLYMVDAFYAGTLGAVHFATVDVDATVDLPCEEADYEKGQIPEPQTLHDFDCRDLAPESTSFSSFAYLVGAVRCAALALSTAPKVAASEDSLHILQSADSVINAWLLLLPSGRKQVMSKTGEIDELMFQAHLLIHVAAIGLHRPLSDLKFNPVEWISSCARHPPRETPLPELINVHTVRVRKSIEAQIRLLALPTEHFHHSPFTTCMVSEGTLALLSACTFLYKGKELAVARDQIRMTIGCLKALGELWPRIAKNVQEIQTIARHVLGLGSKAAESDNVLGPSEVQSPSSEQGQEISEFSESEAYTAASDIDLFASLGLMEGICGWHNSGESSQDLFVVDK</sequence>
<evidence type="ECO:0000313" key="6">
    <source>
        <dbReference type="Proteomes" id="UP001642406"/>
    </source>
</evidence>
<feature type="compositionally biased region" description="Polar residues" evidence="3">
    <location>
        <begin position="110"/>
        <end position="121"/>
    </location>
</feature>
<accession>A0ABP0D1E0</accession>
<feature type="compositionally biased region" description="Polar residues" evidence="3">
    <location>
        <begin position="592"/>
        <end position="607"/>
    </location>
</feature>
<reference evidence="5 6" key="1">
    <citation type="submission" date="2024-01" db="EMBL/GenBank/DDBJ databases">
        <authorList>
            <person name="Allen C."/>
            <person name="Tagirdzhanova G."/>
        </authorList>
    </citation>
    <scope>NUCLEOTIDE SEQUENCE [LARGE SCALE GENOMIC DNA]</scope>
</reference>
<dbReference type="PANTHER" id="PTHR47431">
    <property type="entry name" value="ZN(II)2CYS6 TRANSCRIPTION FACTOR (EUROFUNG)-RELATED"/>
    <property type="match status" value="1"/>
</dbReference>
<gene>
    <name evidence="5" type="ORF">SBRCBS47491_010046</name>
</gene>
<evidence type="ECO:0000259" key="4">
    <source>
        <dbReference type="PROSITE" id="PS50048"/>
    </source>
</evidence>
<feature type="compositionally biased region" description="Pro residues" evidence="3">
    <location>
        <begin position="16"/>
        <end position="25"/>
    </location>
</feature>
<dbReference type="PROSITE" id="PS00463">
    <property type="entry name" value="ZN2_CY6_FUNGAL_1"/>
    <property type="match status" value="1"/>
</dbReference>
<feature type="region of interest" description="Disordered" evidence="3">
    <location>
        <begin position="110"/>
        <end position="157"/>
    </location>
</feature>
<dbReference type="CDD" id="cd12148">
    <property type="entry name" value="fungal_TF_MHR"/>
    <property type="match status" value="1"/>
</dbReference>
<dbReference type="InterPro" id="IPR036864">
    <property type="entry name" value="Zn2-C6_fun-type_DNA-bd_sf"/>
</dbReference>
<keyword evidence="6" id="KW-1185">Reference proteome</keyword>
<dbReference type="Gene3D" id="4.10.240.10">
    <property type="entry name" value="Zn(2)-C6 fungal-type DNA-binding domain"/>
    <property type="match status" value="1"/>
</dbReference>
<dbReference type="Pfam" id="PF00172">
    <property type="entry name" value="Zn_clus"/>
    <property type="match status" value="1"/>
</dbReference>
<feature type="compositionally biased region" description="Polar residues" evidence="3">
    <location>
        <begin position="27"/>
        <end position="46"/>
    </location>
</feature>
<evidence type="ECO:0000256" key="1">
    <source>
        <dbReference type="ARBA" id="ARBA00022723"/>
    </source>
</evidence>
<dbReference type="Proteomes" id="UP001642406">
    <property type="component" value="Unassembled WGS sequence"/>
</dbReference>
<proteinExistence type="predicted"/>
<feature type="region of interest" description="Disordered" evidence="3">
    <location>
        <begin position="585"/>
        <end position="607"/>
    </location>
</feature>
<dbReference type="PROSITE" id="PS50048">
    <property type="entry name" value="ZN2_CY6_FUNGAL_2"/>
    <property type="match status" value="1"/>
</dbReference>
<dbReference type="Pfam" id="PF04082">
    <property type="entry name" value="Fungal_trans"/>
    <property type="match status" value="1"/>
</dbReference>
<dbReference type="CDD" id="cd00067">
    <property type="entry name" value="GAL4"/>
    <property type="match status" value="1"/>
</dbReference>
<dbReference type="PANTHER" id="PTHR47431:SF4">
    <property type="entry name" value="ZN(II)2CYS6 TRANSCRIPTION FACTOR (EUROFUNG)"/>
    <property type="match status" value="1"/>
</dbReference>
<name>A0ABP0D1E0_9PEZI</name>
<evidence type="ECO:0000256" key="3">
    <source>
        <dbReference type="SAM" id="MobiDB-lite"/>
    </source>
</evidence>
<dbReference type="InterPro" id="IPR001138">
    <property type="entry name" value="Zn2Cys6_DnaBD"/>
</dbReference>
<dbReference type="SUPFAM" id="SSF57701">
    <property type="entry name" value="Zn2/Cys6 DNA-binding domain"/>
    <property type="match status" value="1"/>
</dbReference>
<protein>
    <recommendedName>
        <fullName evidence="4">Zn(2)-C6 fungal-type domain-containing protein</fullName>
    </recommendedName>
</protein>
<dbReference type="InterPro" id="IPR007219">
    <property type="entry name" value="XnlR_reg_dom"/>
</dbReference>
<organism evidence="5 6">
    <name type="scientific">Sporothrix bragantina</name>
    <dbReference type="NCBI Taxonomy" id="671064"/>
    <lineage>
        <taxon>Eukaryota</taxon>
        <taxon>Fungi</taxon>
        <taxon>Dikarya</taxon>
        <taxon>Ascomycota</taxon>
        <taxon>Pezizomycotina</taxon>
        <taxon>Sordariomycetes</taxon>
        <taxon>Sordariomycetidae</taxon>
        <taxon>Ophiostomatales</taxon>
        <taxon>Ophiostomataceae</taxon>
        <taxon>Sporothrix</taxon>
    </lineage>
</organism>
<evidence type="ECO:0000313" key="5">
    <source>
        <dbReference type="EMBL" id="CAK7237617.1"/>
    </source>
</evidence>
<keyword evidence="2" id="KW-0539">Nucleus</keyword>
<comment type="caution">
    <text evidence="5">The sequence shown here is derived from an EMBL/GenBank/DDBJ whole genome shotgun (WGS) entry which is preliminary data.</text>
</comment>
<feature type="region of interest" description="Disordered" evidence="3">
    <location>
        <begin position="1"/>
        <end position="46"/>
    </location>
</feature>
<dbReference type="SMART" id="SM00066">
    <property type="entry name" value="GAL4"/>
    <property type="match status" value="1"/>
</dbReference>
<feature type="domain" description="Zn(2)-C6 fungal-type" evidence="4">
    <location>
        <begin position="49"/>
        <end position="79"/>
    </location>
</feature>
<keyword evidence="1" id="KW-0479">Metal-binding</keyword>
<dbReference type="EMBL" id="CAWUHC010000194">
    <property type="protein sequence ID" value="CAK7237617.1"/>
    <property type="molecule type" value="Genomic_DNA"/>
</dbReference>